<dbReference type="OrthoDB" id="8019798at2759"/>
<gene>
    <name evidence="3" type="primary">LOC115628736</name>
</gene>
<sequence>MNQRNYESDADIASDQNGRSFWTNDSGGLSINPEALLDVAVEAFNKLWLQVRRIINFAMYDLGGYEAFDAIVLWCVRNPHKAICALAALFVFILPFLIIVGFGIAAMVLTFAGILVLEGTLLTIATIMFFACLGGLAVVVVLLTASAVAAYFGASQLFGGMERNQDTLLKFMEKQRRIASAARGGNGAHNVASSHT</sequence>
<dbReference type="CTD" id="57146"/>
<dbReference type="Proteomes" id="UP000504634">
    <property type="component" value="Unplaced"/>
</dbReference>
<dbReference type="AlphaFoldDB" id="A0A6J2TYT5"/>
<keyword evidence="1" id="KW-1133">Transmembrane helix</keyword>
<dbReference type="RefSeq" id="XP_030380800.1">
    <property type="nucleotide sequence ID" value="XM_030524940.1"/>
</dbReference>
<name>A0A6J2TYT5_DROLE</name>
<reference evidence="3" key="1">
    <citation type="submission" date="2025-08" db="UniProtKB">
        <authorList>
            <consortium name="RefSeq"/>
        </authorList>
    </citation>
    <scope>IDENTIFICATION</scope>
    <source>
        <strain evidence="3">11010-0011.00</strain>
        <tissue evidence="3">Whole body</tissue>
    </source>
</reference>
<feature type="transmembrane region" description="Helical" evidence="1">
    <location>
        <begin position="121"/>
        <end position="154"/>
    </location>
</feature>
<evidence type="ECO:0000313" key="3">
    <source>
        <dbReference type="RefSeq" id="XP_030380800.1"/>
    </source>
</evidence>
<keyword evidence="1" id="KW-0812">Transmembrane</keyword>
<evidence type="ECO:0000256" key="1">
    <source>
        <dbReference type="SAM" id="Phobius"/>
    </source>
</evidence>
<dbReference type="Pfam" id="PF16015">
    <property type="entry name" value="Promethin"/>
    <property type="match status" value="1"/>
</dbReference>
<protein>
    <submittedName>
        <fullName evidence="3">Uncharacterized protein LOC115628736</fullName>
    </submittedName>
</protein>
<keyword evidence="2" id="KW-1185">Reference proteome</keyword>
<evidence type="ECO:0000313" key="2">
    <source>
        <dbReference type="Proteomes" id="UP000504634"/>
    </source>
</evidence>
<feature type="transmembrane region" description="Helical" evidence="1">
    <location>
        <begin position="82"/>
        <end position="115"/>
    </location>
</feature>
<keyword evidence="1" id="KW-0472">Membrane</keyword>
<accession>A0A6J2TYT5</accession>
<organism evidence="2 3">
    <name type="scientific">Drosophila lebanonensis</name>
    <name type="common">Fruit fly</name>
    <name type="synonym">Scaptodrosophila lebanonensis</name>
    <dbReference type="NCBI Taxonomy" id="7225"/>
    <lineage>
        <taxon>Eukaryota</taxon>
        <taxon>Metazoa</taxon>
        <taxon>Ecdysozoa</taxon>
        <taxon>Arthropoda</taxon>
        <taxon>Hexapoda</taxon>
        <taxon>Insecta</taxon>
        <taxon>Pterygota</taxon>
        <taxon>Neoptera</taxon>
        <taxon>Endopterygota</taxon>
        <taxon>Diptera</taxon>
        <taxon>Brachycera</taxon>
        <taxon>Muscomorpha</taxon>
        <taxon>Ephydroidea</taxon>
        <taxon>Drosophilidae</taxon>
        <taxon>Scaptodrosophila</taxon>
    </lineage>
</organism>
<dbReference type="GeneID" id="115628736"/>
<proteinExistence type="predicted"/>